<evidence type="ECO:0000313" key="3">
    <source>
        <dbReference type="Proteomes" id="UP000799436"/>
    </source>
</evidence>
<reference evidence="2" key="1">
    <citation type="journal article" date="2020" name="Stud. Mycol.">
        <title>101 Dothideomycetes genomes: a test case for predicting lifestyles and emergence of pathogens.</title>
        <authorList>
            <person name="Haridas S."/>
            <person name="Albert R."/>
            <person name="Binder M."/>
            <person name="Bloem J."/>
            <person name="Labutti K."/>
            <person name="Salamov A."/>
            <person name="Andreopoulos B."/>
            <person name="Baker S."/>
            <person name="Barry K."/>
            <person name="Bills G."/>
            <person name="Bluhm B."/>
            <person name="Cannon C."/>
            <person name="Castanera R."/>
            <person name="Culley D."/>
            <person name="Daum C."/>
            <person name="Ezra D."/>
            <person name="Gonzalez J."/>
            <person name="Henrissat B."/>
            <person name="Kuo A."/>
            <person name="Liang C."/>
            <person name="Lipzen A."/>
            <person name="Lutzoni F."/>
            <person name="Magnuson J."/>
            <person name="Mondo S."/>
            <person name="Nolan M."/>
            <person name="Ohm R."/>
            <person name="Pangilinan J."/>
            <person name="Park H.-J."/>
            <person name="Ramirez L."/>
            <person name="Alfaro M."/>
            <person name="Sun H."/>
            <person name="Tritt A."/>
            <person name="Yoshinaga Y."/>
            <person name="Zwiers L.-H."/>
            <person name="Turgeon B."/>
            <person name="Goodwin S."/>
            <person name="Spatafora J."/>
            <person name="Crous P."/>
            <person name="Grigoriev I."/>
        </authorList>
    </citation>
    <scope>NUCLEOTIDE SEQUENCE</scope>
    <source>
        <strain evidence="2">CBS 116005</strain>
    </source>
</reference>
<feature type="compositionally biased region" description="Basic and acidic residues" evidence="1">
    <location>
        <begin position="195"/>
        <end position="209"/>
    </location>
</feature>
<feature type="compositionally biased region" description="Polar residues" evidence="1">
    <location>
        <begin position="163"/>
        <end position="177"/>
    </location>
</feature>
<evidence type="ECO:0000256" key="1">
    <source>
        <dbReference type="SAM" id="MobiDB-lite"/>
    </source>
</evidence>
<dbReference type="AlphaFoldDB" id="A0A6G1LJW8"/>
<proteinExistence type="predicted"/>
<accession>A0A6G1LJW8</accession>
<protein>
    <submittedName>
        <fullName evidence="2">Uncharacterized protein</fullName>
    </submittedName>
</protein>
<dbReference type="OrthoDB" id="10510597at2759"/>
<keyword evidence="3" id="KW-1185">Reference proteome</keyword>
<organism evidence="2 3">
    <name type="scientific">Teratosphaeria nubilosa</name>
    <dbReference type="NCBI Taxonomy" id="161662"/>
    <lineage>
        <taxon>Eukaryota</taxon>
        <taxon>Fungi</taxon>
        <taxon>Dikarya</taxon>
        <taxon>Ascomycota</taxon>
        <taxon>Pezizomycotina</taxon>
        <taxon>Dothideomycetes</taxon>
        <taxon>Dothideomycetidae</taxon>
        <taxon>Mycosphaerellales</taxon>
        <taxon>Teratosphaeriaceae</taxon>
        <taxon>Teratosphaeria</taxon>
    </lineage>
</organism>
<dbReference type="EMBL" id="ML995813">
    <property type="protein sequence ID" value="KAF2772910.1"/>
    <property type="molecule type" value="Genomic_DNA"/>
</dbReference>
<sequence length="209" mass="22195">MAQMRFPDGMDLTIEEDAHRTKPISQGFSGLVRCQTIANFCSTDNITIPSIYANAGFTSSGNAFVSVDGYCNPPDEVSEDTCLDRFYTVCAGGNANGTGKGIYGTNNCTLWAIYNDNGPANTTASMAKRAASAASKARAVILSAKAAADAALSSTDIAREHASSVQESVASARSTGKNAAHHQQHPKQHPKPSNKARDEKKKRRADHEV</sequence>
<evidence type="ECO:0000313" key="2">
    <source>
        <dbReference type="EMBL" id="KAF2772910.1"/>
    </source>
</evidence>
<feature type="compositionally biased region" description="Basic residues" evidence="1">
    <location>
        <begin position="179"/>
        <end position="194"/>
    </location>
</feature>
<feature type="region of interest" description="Disordered" evidence="1">
    <location>
        <begin position="162"/>
        <end position="209"/>
    </location>
</feature>
<gene>
    <name evidence="2" type="ORF">EJ03DRAFT_348429</name>
</gene>
<name>A0A6G1LJW8_9PEZI</name>
<dbReference type="Proteomes" id="UP000799436">
    <property type="component" value="Unassembled WGS sequence"/>
</dbReference>